<proteinExistence type="predicted"/>
<dbReference type="RefSeq" id="WP_130154558.1">
    <property type="nucleotide sequence ID" value="NZ_SCFB01000020.1"/>
</dbReference>
<name>A0A4Q7DG64_9PROT</name>
<dbReference type="InterPro" id="IPR014016">
    <property type="entry name" value="UvrD-like_ATP-bd"/>
</dbReference>
<feature type="domain" description="UvrD-like helicase C-terminal" evidence="6">
    <location>
        <begin position="441"/>
        <end position="483"/>
    </location>
</feature>
<dbReference type="EMBL" id="SCFB01000020">
    <property type="protein sequence ID" value="RZI45280.1"/>
    <property type="molecule type" value="Genomic_DNA"/>
</dbReference>
<keyword evidence="4" id="KW-0067">ATP-binding</keyword>
<dbReference type="PANTHER" id="PTHR11070:SF30">
    <property type="entry name" value="F-BOX DNA HELICASE 1"/>
    <property type="match status" value="1"/>
</dbReference>
<organism evidence="7 8">
    <name type="scientific">Candidatus Finniella inopinata</name>
    <dbReference type="NCBI Taxonomy" id="1696036"/>
    <lineage>
        <taxon>Bacteria</taxon>
        <taxon>Pseudomonadati</taxon>
        <taxon>Pseudomonadota</taxon>
        <taxon>Alphaproteobacteria</taxon>
        <taxon>Holosporales</taxon>
        <taxon>Candidatus Paracaedibacteraceae</taxon>
        <taxon>Candidatus Finniella</taxon>
    </lineage>
</organism>
<dbReference type="InterPro" id="IPR027417">
    <property type="entry name" value="P-loop_NTPase"/>
</dbReference>
<evidence type="ECO:0000313" key="8">
    <source>
        <dbReference type="Proteomes" id="UP000293550"/>
    </source>
</evidence>
<accession>A0A4Q7DG64</accession>
<dbReference type="InterPro" id="IPR000212">
    <property type="entry name" value="DNA_helicase_UvrD/REP"/>
</dbReference>
<dbReference type="AlphaFoldDB" id="A0A4Q7DG64"/>
<dbReference type="GO" id="GO:0043138">
    <property type="term" value="F:3'-5' DNA helicase activity"/>
    <property type="evidence" value="ECO:0007669"/>
    <property type="project" value="TreeGrafter"/>
</dbReference>
<dbReference type="PANTHER" id="PTHR11070">
    <property type="entry name" value="UVRD / RECB / PCRA DNA HELICASE FAMILY MEMBER"/>
    <property type="match status" value="1"/>
</dbReference>
<keyword evidence="1" id="KW-0547">Nucleotide-binding</keyword>
<dbReference type="Proteomes" id="UP000293550">
    <property type="component" value="Unassembled WGS sequence"/>
</dbReference>
<dbReference type="SUPFAM" id="SSF52540">
    <property type="entry name" value="P-loop containing nucleoside triphosphate hydrolases"/>
    <property type="match status" value="1"/>
</dbReference>
<evidence type="ECO:0000259" key="5">
    <source>
        <dbReference type="Pfam" id="PF00580"/>
    </source>
</evidence>
<keyword evidence="8" id="KW-1185">Reference proteome</keyword>
<dbReference type="OrthoDB" id="5298826at2"/>
<evidence type="ECO:0000313" key="7">
    <source>
        <dbReference type="EMBL" id="RZI45280.1"/>
    </source>
</evidence>
<dbReference type="Pfam" id="PF13538">
    <property type="entry name" value="UvrD_C_2"/>
    <property type="match status" value="1"/>
</dbReference>
<evidence type="ECO:0000259" key="6">
    <source>
        <dbReference type="Pfam" id="PF13538"/>
    </source>
</evidence>
<comment type="caution">
    <text evidence="7">The sequence shown here is derived from an EMBL/GenBank/DDBJ whole genome shotgun (WGS) entry which is preliminary data.</text>
</comment>
<evidence type="ECO:0000256" key="2">
    <source>
        <dbReference type="ARBA" id="ARBA00022801"/>
    </source>
</evidence>
<reference evidence="7 8" key="1">
    <citation type="submission" date="2018-10" db="EMBL/GenBank/DDBJ databases">
        <title>An updated phylogeny of the Alphaproteobacteria reveals that the parasitic Rickettsiales and Holosporales have independent origins.</title>
        <authorList>
            <person name="Munoz-Gomez S.A."/>
            <person name="Hess S."/>
            <person name="Burger G."/>
            <person name="Lang B.F."/>
            <person name="Susko E."/>
            <person name="Slamovits C.H."/>
            <person name="Roger A.J."/>
        </authorList>
    </citation>
    <scope>NUCLEOTIDE SEQUENCE [LARGE SCALE GENOMIC DNA]</scope>
    <source>
        <strain evidence="7">HOLO01</strain>
    </source>
</reference>
<dbReference type="InterPro" id="IPR027785">
    <property type="entry name" value="UvrD-like_helicase_C"/>
</dbReference>
<gene>
    <name evidence="7" type="ORF">EQU50_07775</name>
</gene>
<sequence length="647" mass="74476">MPIPYQPKITPTSEQTAIVQAVTSGHNLMVSALAGTGKTTTLKMIALAYPKRRGLYLTYNAALKTEAQAKFPPYIHCKTIHGLAYQQVGAKYKGQLNHKLHHSDLIEFLAVRPFTHGKFLASSSLIASSAIDMVRIFCYTADEQLEPIHYSRRWIEKLMVKYERDNLDFDLENINTPQTFLEKFIVLSCWYAKRLWQAMIDENNHTIPATHDTYLKLYQLSKPIIDTYDYIMLDEAQDANPVILDILSHQTVQRIYVGDKNQQIYGFRGTKNALETIKADTYYLTQSFRFGSAIADEANKILERLGETHKIKGFDAIQSTIGPIDRTKKYAFVSRTNAGIFDEIIQSKTLNRKIHYVGDIEKVISSFESAYHLKNGTIALITDLTIKRFPSWVRFVQEAELSQDHEYKAMIDFLDTYQDDALKVLKVIKRSCLYGEEEADVVVTTAHKAKGKEWTQVLLNDDFKTNNTEEDCIFYVAVTRAIETLELQRTEDCVGTQLLTIELVPRTCGFSNVRSHVRYTDWEKLKKYTFKTAGHRCEVCRGAGEQWPVECHEIWHFDDKRKIQTLKGLIALCPPCHQVKRISFAISQGKGDEAAAHLAQVNHWKPDQAQHYIDEQFQRWRERSLHPWKLDIVWLQNLGIPILKKGR</sequence>
<dbReference type="Pfam" id="PF00580">
    <property type="entry name" value="UvrD-helicase"/>
    <property type="match status" value="1"/>
</dbReference>
<dbReference type="GO" id="GO:0005524">
    <property type="term" value="F:ATP binding"/>
    <property type="evidence" value="ECO:0007669"/>
    <property type="project" value="UniProtKB-KW"/>
</dbReference>
<feature type="domain" description="UvrD-like helicase ATP-binding" evidence="5">
    <location>
        <begin position="14"/>
        <end position="272"/>
    </location>
</feature>
<protein>
    <submittedName>
        <fullName evidence="7">Uncharacterized protein</fullName>
    </submittedName>
</protein>
<evidence type="ECO:0000256" key="3">
    <source>
        <dbReference type="ARBA" id="ARBA00022806"/>
    </source>
</evidence>
<dbReference type="GO" id="GO:0000725">
    <property type="term" value="P:recombinational repair"/>
    <property type="evidence" value="ECO:0007669"/>
    <property type="project" value="TreeGrafter"/>
</dbReference>
<keyword evidence="3" id="KW-0347">Helicase</keyword>
<dbReference type="GO" id="GO:0016787">
    <property type="term" value="F:hydrolase activity"/>
    <property type="evidence" value="ECO:0007669"/>
    <property type="project" value="UniProtKB-KW"/>
</dbReference>
<dbReference type="Gene3D" id="3.40.50.300">
    <property type="entry name" value="P-loop containing nucleotide triphosphate hydrolases"/>
    <property type="match status" value="2"/>
</dbReference>
<evidence type="ECO:0000256" key="1">
    <source>
        <dbReference type="ARBA" id="ARBA00022741"/>
    </source>
</evidence>
<evidence type="ECO:0000256" key="4">
    <source>
        <dbReference type="ARBA" id="ARBA00022840"/>
    </source>
</evidence>
<keyword evidence="2" id="KW-0378">Hydrolase</keyword>
<dbReference type="GO" id="GO:0003677">
    <property type="term" value="F:DNA binding"/>
    <property type="evidence" value="ECO:0007669"/>
    <property type="project" value="InterPro"/>
</dbReference>